<evidence type="ECO:0000313" key="3">
    <source>
        <dbReference type="Proteomes" id="UP000178622"/>
    </source>
</evidence>
<dbReference type="AlphaFoldDB" id="A0A1E8GMR9"/>
<dbReference type="PROSITE" id="PS51257">
    <property type="entry name" value="PROKAR_LIPOPROTEIN"/>
    <property type="match status" value="1"/>
</dbReference>
<dbReference type="Proteomes" id="UP000178622">
    <property type="component" value="Unassembled WGS sequence"/>
</dbReference>
<dbReference type="EMBL" id="MKIR01000012">
    <property type="protein sequence ID" value="OFI49544.1"/>
    <property type="molecule type" value="Genomic_DNA"/>
</dbReference>
<keyword evidence="1" id="KW-0472">Membrane</keyword>
<keyword evidence="3" id="KW-1185">Reference proteome</keyword>
<gene>
    <name evidence="2" type="ORF">BG261_02905</name>
</gene>
<name>A0A1E8GMR9_9LACT</name>
<dbReference type="STRING" id="1859473.BG261_02905"/>
<reference evidence="3" key="1">
    <citation type="submission" date="2016-09" db="EMBL/GenBank/DDBJ databases">
        <title>Draft genome sequence of a novel species of the family Streptococcaceae isolated from flowers.</title>
        <authorList>
            <person name="Chuah L.-O."/>
            <person name="Yap K.-P."/>
            <person name="Thong K.L."/>
            <person name="Liong M.T."/>
            <person name="Ahmad R."/>
            <person name="Rusul G."/>
        </authorList>
    </citation>
    <scope>NUCLEOTIDE SEQUENCE [LARGE SCALE GENOMIC DNA]</scope>
    <source>
        <strain evidence="3">DF1</strain>
    </source>
</reference>
<protein>
    <submittedName>
        <fullName evidence="2">Uncharacterized protein</fullName>
    </submittedName>
</protein>
<evidence type="ECO:0000313" key="2">
    <source>
        <dbReference type="EMBL" id="OFI49544.1"/>
    </source>
</evidence>
<feature type="transmembrane region" description="Helical" evidence="1">
    <location>
        <begin position="6"/>
        <end position="25"/>
    </location>
</feature>
<feature type="transmembrane region" description="Helical" evidence="1">
    <location>
        <begin position="37"/>
        <end position="57"/>
    </location>
</feature>
<dbReference type="RefSeq" id="WP_070792061.1">
    <property type="nucleotide sequence ID" value="NZ_MKIR01000012.1"/>
</dbReference>
<comment type="caution">
    <text evidence="2">The sequence shown here is derived from an EMBL/GenBank/DDBJ whole genome shotgun (WGS) entry which is preliminary data.</text>
</comment>
<keyword evidence="1" id="KW-1133">Transmembrane helix</keyword>
<proteinExistence type="predicted"/>
<accession>A0A1E8GMR9</accession>
<sequence length="71" mass="7900">MEYIKALLQVSIIVIFISCLIQLAFNHSIAAYFGLRPIKLGEVIALVFLLIFCKTVLTDITYTLPIINGGK</sequence>
<evidence type="ECO:0000256" key="1">
    <source>
        <dbReference type="SAM" id="Phobius"/>
    </source>
</evidence>
<organism evidence="2 3">
    <name type="scientific">Floricoccus tropicus</name>
    <dbReference type="NCBI Taxonomy" id="1859473"/>
    <lineage>
        <taxon>Bacteria</taxon>
        <taxon>Bacillati</taxon>
        <taxon>Bacillota</taxon>
        <taxon>Bacilli</taxon>
        <taxon>Lactobacillales</taxon>
        <taxon>Streptococcaceae</taxon>
        <taxon>Floricoccus</taxon>
    </lineage>
</organism>
<keyword evidence="1" id="KW-0812">Transmembrane</keyword>